<dbReference type="Proteomes" id="UP000092876">
    <property type="component" value="Unassembled WGS sequence"/>
</dbReference>
<evidence type="ECO:0000256" key="1">
    <source>
        <dbReference type="SAM" id="MobiDB-lite"/>
    </source>
</evidence>
<dbReference type="GeneID" id="94235413"/>
<gene>
    <name evidence="3" type="ORF">VAT7223_03647</name>
</gene>
<name>A0A1C3J189_9VIBR</name>
<dbReference type="EMBL" id="FLQP01000061">
    <property type="protein sequence ID" value="SBS67338.1"/>
    <property type="molecule type" value="Genomic_DNA"/>
</dbReference>
<feature type="region of interest" description="Disordered" evidence="1">
    <location>
        <begin position="35"/>
        <end position="68"/>
    </location>
</feature>
<evidence type="ECO:0000256" key="2">
    <source>
        <dbReference type="SAM" id="Phobius"/>
    </source>
</evidence>
<keyword evidence="2" id="KW-1133">Transmembrane helix</keyword>
<dbReference type="InterPro" id="IPR011990">
    <property type="entry name" value="TPR-like_helical_dom_sf"/>
</dbReference>
<evidence type="ECO:0000313" key="4">
    <source>
        <dbReference type="Proteomes" id="UP000092876"/>
    </source>
</evidence>
<feature type="transmembrane region" description="Helical" evidence="2">
    <location>
        <begin position="6"/>
        <end position="24"/>
    </location>
</feature>
<evidence type="ECO:0000313" key="3">
    <source>
        <dbReference type="EMBL" id="SBS67338.1"/>
    </source>
</evidence>
<sequence length="173" mass="18707">MNTLGKVASVATVIAAVFTVLTYYESHSLDNALKETEKESQREHLPRDDNLVSETVSPTKLTKEGADGSICQQSDYTRDDFQVKFEIAKMIPGSTSQNEALENLGKKAAQVCYFDLAYTIGKSIRGSTTKSDTLSYIAIKAANSGNLSLAAKIADSIPGSTTKSRTLKMISEI</sequence>
<reference evidence="4" key="1">
    <citation type="submission" date="2016-06" db="EMBL/GenBank/DDBJ databases">
        <authorList>
            <person name="Rodrigo-Torres Lidia"/>
            <person name="Arahal R.David."/>
        </authorList>
    </citation>
    <scope>NUCLEOTIDE SEQUENCE [LARGE SCALE GENOMIC DNA]</scope>
    <source>
        <strain evidence="4">CECT 7223</strain>
    </source>
</reference>
<keyword evidence="2" id="KW-0812">Transmembrane</keyword>
<dbReference type="AlphaFoldDB" id="A0A1C3J189"/>
<keyword evidence="2" id="KW-0472">Membrane</keyword>
<dbReference type="Gene3D" id="1.25.40.10">
    <property type="entry name" value="Tetratricopeptide repeat domain"/>
    <property type="match status" value="1"/>
</dbReference>
<proteinExistence type="predicted"/>
<feature type="compositionally biased region" description="Basic and acidic residues" evidence="1">
    <location>
        <begin position="35"/>
        <end position="50"/>
    </location>
</feature>
<accession>A0A1C3J189</accession>
<dbReference type="RefSeq" id="WP_065680004.1">
    <property type="nucleotide sequence ID" value="NZ_AP025461.1"/>
</dbReference>
<organism evidence="3 4">
    <name type="scientific">Vibrio atlanticus</name>
    <dbReference type="NCBI Taxonomy" id="693153"/>
    <lineage>
        <taxon>Bacteria</taxon>
        <taxon>Pseudomonadati</taxon>
        <taxon>Pseudomonadota</taxon>
        <taxon>Gammaproteobacteria</taxon>
        <taxon>Vibrionales</taxon>
        <taxon>Vibrionaceae</taxon>
        <taxon>Vibrio</taxon>
    </lineage>
</organism>
<protein>
    <submittedName>
        <fullName evidence="3">Uncharacterized protein</fullName>
    </submittedName>
</protein>